<accession>A0A4T0X1D2</accession>
<keyword evidence="7" id="KW-0539">Nucleus</keyword>
<evidence type="ECO:0000256" key="6">
    <source>
        <dbReference type="ARBA" id="ARBA00023187"/>
    </source>
</evidence>
<sequence length="181" mass="20194">MARRVAINLGQRSSTNGTRGRGRFSKRSGQTDSSANSVSKDEHAVAQKDIDFNCGATNTGKIDSDISCTKAEMGTSSEFDSPLSEISDTSRGRKRTMSDIQKEDMEGLLVDVKGIMGFDNFATTKNKHVKGTECYGIKFKQVTEYRQYMNREGGFNRELSPTRTERKKIKMNLKTKLPTTK</sequence>
<keyword evidence="5" id="KW-0507">mRNA processing</keyword>
<dbReference type="EMBL" id="SELW01000384">
    <property type="protein sequence ID" value="TID28633.1"/>
    <property type="molecule type" value="Genomic_DNA"/>
</dbReference>
<dbReference type="AlphaFoldDB" id="A0A4T0X1D2"/>
<evidence type="ECO:0000256" key="5">
    <source>
        <dbReference type="ARBA" id="ARBA00022664"/>
    </source>
</evidence>
<feature type="region of interest" description="Disordered" evidence="8">
    <location>
        <begin position="74"/>
        <end position="94"/>
    </location>
</feature>
<dbReference type="PANTHER" id="PTHR31077:SF1">
    <property type="entry name" value="U4_U6.U5 SMALL NUCLEAR RIBONUCLEOPROTEIN 27 KDA PROTEIN"/>
    <property type="match status" value="1"/>
</dbReference>
<dbReference type="Proteomes" id="UP000307173">
    <property type="component" value="Unassembled WGS sequence"/>
</dbReference>
<comment type="function">
    <text evidence="1">May play a role in mRNA splicing.</text>
</comment>
<dbReference type="GO" id="GO:0008380">
    <property type="term" value="P:RNA splicing"/>
    <property type="evidence" value="ECO:0007669"/>
    <property type="project" value="UniProtKB-KW"/>
</dbReference>
<reference evidence="10 11" key="1">
    <citation type="journal article" date="2019" name="Front. Genet.">
        <title>Whole-Genome Sequencing of the Opportunistic Yeast Pathogen Candida inconspicua Uncovers Its Hybrid Origin.</title>
        <authorList>
            <person name="Mixao V."/>
            <person name="Hansen A.P."/>
            <person name="Saus E."/>
            <person name="Boekhout T."/>
            <person name="Lass-Florl C."/>
            <person name="Gabaldon T."/>
        </authorList>
    </citation>
    <scope>NUCLEOTIDE SEQUENCE [LARGE SCALE GENOMIC DNA]</scope>
    <source>
        <strain evidence="10 11">CBS 180</strain>
    </source>
</reference>
<dbReference type="PANTHER" id="PTHR31077">
    <property type="entry name" value="U4/U6.U5 SMALL NUCLEAR RIBONUCLEOPROTEIN 27 KDA PROTEIN"/>
    <property type="match status" value="1"/>
</dbReference>
<proteinExistence type="inferred from homology"/>
<name>A0A4T0X1D2_9ASCO</name>
<evidence type="ECO:0000256" key="7">
    <source>
        <dbReference type="ARBA" id="ARBA00023242"/>
    </source>
</evidence>
<feature type="compositionally biased region" description="Polar residues" evidence="8">
    <location>
        <begin position="74"/>
        <end position="87"/>
    </location>
</feature>
<evidence type="ECO:0000256" key="8">
    <source>
        <dbReference type="SAM" id="MobiDB-lite"/>
    </source>
</evidence>
<comment type="subcellular location">
    <subcellularLocation>
        <location evidence="2">Nucleus</location>
    </subcellularLocation>
</comment>
<evidence type="ECO:0000256" key="2">
    <source>
        <dbReference type="ARBA" id="ARBA00004123"/>
    </source>
</evidence>
<evidence type="ECO:0000313" key="10">
    <source>
        <dbReference type="EMBL" id="TID28633.1"/>
    </source>
</evidence>
<comment type="subunit">
    <text evidence="4">Part of a tri-snRNP complex.</text>
</comment>
<protein>
    <recommendedName>
        <fullName evidence="9">U4/U6.U5 small nuclear ribonucleoprotein 27kDa protein domain-containing protein</fullName>
    </recommendedName>
</protein>
<feature type="region of interest" description="Disordered" evidence="8">
    <location>
        <begin position="1"/>
        <end position="43"/>
    </location>
</feature>
<dbReference type="GO" id="GO:0071011">
    <property type="term" value="C:precatalytic spliceosome"/>
    <property type="evidence" value="ECO:0007669"/>
    <property type="project" value="TreeGrafter"/>
</dbReference>
<organism evidence="10 11">
    <name type="scientific">Pichia inconspicua</name>
    <dbReference type="NCBI Taxonomy" id="52247"/>
    <lineage>
        <taxon>Eukaryota</taxon>
        <taxon>Fungi</taxon>
        <taxon>Dikarya</taxon>
        <taxon>Ascomycota</taxon>
        <taxon>Saccharomycotina</taxon>
        <taxon>Pichiomycetes</taxon>
        <taxon>Pichiales</taxon>
        <taxon>Pichiaceae</taxon>
        <taxon>Pichia</taxon>
    </lineage>
</organism>
<dbReference type="Pfam" id="PF08648">
    <property type="entry name" value="SNRNP27"/>
    <property type="match status" value="1"/>
</dbReference>
<evidence type="ECO:0000256" key="3">
    <source>
        <dbReference type="ARBA" id="ARBA00008218"/>
    </source>
</evidence>
<evidence type="ECO:0000313" key="11">
    <source>
        <dbReference type="Proteomes" id="UP000307173"/>
    </source>
</evidence>
<dbReference type="STRING" id="52247.A0A4T0X1D2"/>
<dbReference type="OrthoDB" id="21368at2759"/>
<evidence type="ECO:0000256" key="4">
    <source>
        <dbReference type="ARBA" id="ARBA00011825"/>
    </source>
</evidence>
<comment type="similarity">
    <text evidence="3">Belongs to the SNUT3 family.</text>
</comment>
<dbReference type="GO" id="GO:0006397">
    <property type="term" value="P:mRNA processing"/>
    <property type="evidence" value="ECO:0007669"/>
    <property type="project" value="UniProtKB-KW"/>
</dbReference>
<comment type="caution">
    <text evidence="10">The sequence shown here is derived from an EMBL/GenBank/DDBJ whole genome shotgun (WGS) entry which is preliminary data.</text>
</comment>
<evidence type="ECO:0000259" key="9">
    <source>
        <dbReference type="Pfam" id="PF08648"/>
    </source>
</evidence>
<gene>
    <name evidence="10" type="ORF">CANINC_002389</name>
</gene>
<dbReference type="InterPro" id="IPR013957">
    <property type="entry name" value="SNRNP27"/>
</dbReference>
<feature type="domain" description="U4/U6.U5 small nuclear ribonucleoprotein 27kDa protein" evidence="9">
    <location>
        <begin position="112"/>
        <end position="162"/>
    </location>
</feature>
<feature type="compositionally biased region" description="Polar residues" evidence="8">
    <location>
        <begin position="27"/>
        <end position="38"/>
    </location>
</feature>
<keyword evidence="11" id="KW-1185">Reference proteome</keyword>
<keyword evidence="6" id="KW-0508">mRNA splicing</keyword>
<evidence type="ECO:0000256" key="1">
    <source>
        <dbReference type="ARBA" id="ARBA00003632"/>
    </source>
</evidence>